<dbReference type="Proteomes" id="UP000198654">
    <property type="component" value="Unassembled WGS sequence"/>
</dbReference>
<name>A0A1G9F273_9GAMM</name>
<reference evidence="2 3" key="1">
    <citation type="submission" date="2016-10" db="EMBL/GenBank/DDBJ databases">
        <authorList>
            <person name="de Groot N.N."/>
        </authorList>
    </citation>
    <scope>NUCLEOTIDE SEQUENCE [LARGE SCALE GENOMIC DNA]</scope>
    <source>
        <strain evidence="2 3">DSM 14789</strain>
    </source>
</reference>
<organism evidence="2 3">
    <name type="scientific">Modicisalibacter muralis</name>
    <dbReference type="NCBI Taxonomy" id="119000"/>
    <lineage>
        <taxon>Bacteria</taxon>
        <taxon>Pseudomonadati</taxon>
        <taxon>Pseudomonadota</taxon>
        <taxon>Gammaproteobacteria</taxon>
        <taxon>Oceanospirillales</taxon>
        <taxon>Halomonadaceae</taxon>
        <taxon>Modicisalibacter</taxon>
    </lineage>
</organism>
<proteinExistence type="predicted"/>
<protein>
    <recommendedName>
        <fullName evidence="4">Pre-peptidase C-terminal domain-containing protein</fullName>
    </recommendedName>
</protein>
<dbReference type="AlphaFoldDB" id="A0A1G9F273"/>
<evidence type="ECO:0008006" key="4">
    <source>
        <dbReference type="Google" id="ProtNLM"/>
    </source>
</evidence>
<dbReference type="OrthoDB" id="6181013at2"/>
<dbReference type="EMBL" id="FNGI01000001">
    <property type="protein sequence ID" value="SDK82494.1"/>
    <property type="molecule type" value="Genomic_DNA"/>
</dbReference>
<dbReference type="RefSeq" id="WP_089724652.1">
    <property type="nucleotide sequence ID" value="NZ_FNGI01000001.1"/>
</dbReference>
<dbReference type="STRING" id="119000.SAMN05661010_00202"/>
<evidence type="ECO:0000313" key="3">
    <source>
        <dbReference type="Proteomes" id="UP000198654"/>
    </source>
</evidence>
<dbReference type="Gene3D" id="2.60.120.380">
    <property type="match status" value="2"/>
</dbReference>
<evidence type="ECO:0000256" key="1">
    <source>
        <dbReference type="SAM" id="SignalP"/>
    </source>
</evidence>
<keyword evidence="3" id="KW-1185">Reference proteome</keyword>
<feature type="signal peptide" evidence="1">
    <location>
        <begin position="1"/>
        <end position="23"/>
    </location>
</feature>
<keyword evidence="1" id="KW-0732">Signal</keyword>
<sequence length="330" mass="34528">MKYRVFSLVVTLGLAATAPLALAQSPALQSSMEAASKVDISKFFTSRTDARSQSFGFGGTHEHAFTVEKSGRYVFTSATMPGQSNDYYIQASLLDTQGNVIATGEAQGERGGLHLVETLEPGDYVLRVKANKFGSESTGGNSYTVQVAGLSASGERLSSDESGIEGGSGIMFDASDDDGTTTAFVNNEDAVATIAAPKPAVTAADEAVADAAPQAEEGAPRAFDEIVADIKIRQSGEVLSFDVAEAGTVSITSSTMIGNPGDYRLEARVLDASGNVVASDAGEGFEGDFAIETVLQPGRYTIWVDGQKFGPARSGTNNYTLRVQQLDTLE</sequence>
<gene>
    <name evidence="2" type="ORF">SAMN05661010_00202</name>
</gene>
<evidence type="ECO:0000313" key="2">
    <source>
        <dbReference type="EMBL" id="SDK82494.1"/>
    </source>
</evidence>
<accession>A0A1G9F273</accession>
<feature type="chain" id="PRO_5011741720" description="Pre-peptidase C-terminal domain-containing protein" evidence="1">
    <location>
        <begin position="24"/>
        <end position="330"/>
    </location>
</feature>